<dbReference type="OMA" id="AVWHEAT"/>
<feature type="compositionally biased region" description="Polar residues" evidence="2">
    <location>
        <begin position="209"/>
        <end position="218"/>
    </location>
</feature>
<keyword evidence="4" id="KW-1185">Reference proteome</keyword>
<evidence type="ECO:0000256" key="2">
    <source>
        <dbReference type="SAM" id="MobiDB-lite"/>
    </source>
</evidence>
<evidence type="ECO:0000313" key="3">
    <source>
        <dbReference type="EnsemblPlants" id="Solyc12g010610.2.1"/>
    </source>
</evidence>
<dbReference type="InParanoid" id="A0A3Q7JSQ5"/>
<protein>
    <submittedName>
        <fullName evidence="3">Uncharacterized protein</fullName>
    </submittedName>
</protein>
<reference evidence="3" key="2">
    <citation type="submission" date="2019-01" db="UniProtKB">
        <authorList>
            <consortium name="EnsemblPlants"/>
        </authorList>
    </citation>
    <scope>IDENTIFICATION</scope>
    <source>
        <strain evidence="3">cv. Heinz 1706</strain>
    </source>
</reference>
<evidence type="ECO:0000313" key="4">
    <source>
        <dbReference type="Proteomes" id="UP000004994"/>
    </source>
</evidence>
<keyword evidence="1" id="KW-0175">Coiled coil</keyword>
<reference evidence="3" key="1">
    <citation type="journal article" date="2012" name="Nature">
        <title>The tomato genome sequence provides insights into fleshy fruit evolution.</title>
        <authorList>
            <consortium name="Tomato Genome Consortium"/>
        </authorList>
    </citation>
    <scope>NUCLEOTIDE SEQUENCE [LARGE SCALE GENOMIC DNA]</scope>
    <source>
        <strain evidence="3">cv. Heinz 1706</strain>
    </source>
</reference>
<proteinExistence type="predicted"/>
<sequence length="317" mass="34906">MELVELNEVKNTIDEVFDNVTLLDVTSNEDILVSNDVPVLSTNTCFIMENVESSGISQEHESSGVETEQLTNAVEHKFELFSDDVMADEIIERDVPGVATDVQVLEANEVDTDDSVMENVDEGNEESLLNVDINDQDKEISKDVTFASQNSRCVVDSVELSESVVVPEMMIDTAPLVSVNVMSKESIKEEENSGMIHGQSTDAVEEENNGLSPQSSNELLKPNAASAERIGLADSNETGTVSPSNPNELLDVPQVTVPRETEDQVYFACPKHCNAECSFSQLLRDELLENVEELKVAIRSLKEDIEKTLDKLDSISY</sequence>
<dbReference type="AlphaFoldDB" id="A0A3Q7JSQ5"/>
<dbReference type="EnsemblPlants" id="Solyc12g010610.2.1">
    <property type="protein sequence ID" value="Solyc12g010610.2.1"/>
    <property type="gene ID" value="Solyc12g010610.2"/>
</dbReference>
<evidence type="ECO:0000256" key="1">
    <source>
        <dbReference type="SAM" id="Coils"/>
    </source>
</evidence>
<feature type="coiled-coil region" evidence="1">
    <location>
        <begin position="284"/>
        <end position="311"/>
    </location>
</feature>
<dbReference type="PaxDb" id="4081-Solyc12g010610.1.1"/>
<dbReference type="Proteomes" id="UP000004994">
    <property type="component" value="Chromosome 12"/>
</dbReference>
<feature type="region of interest" description="Disordered" evidence="2">
    <location>
        <begin position="188"/>
        <end position="220"/>
    </location>
</feature>
<accession>A0A3Q7JSQ5</accession>
<organism evidence="3">
    <name type="scientific">Solanum lycopersicum</name>
    <name type="common">Tomato</name>
    <name type="synonym">Lycopersicon esculentum</name>
    <dbReference type="NCBI Taxonomy" id="4081"/>
    <lineage>
        <taxon>Eukaryota</taxon>
        <taxon>Viridiplantae</taxon>
        <taxon>Streptophyta</taxon>
        <taxon>Embryophyta</taxon>
        <taxon>Tracheophyta</taxon>
        <taxon>Spermatophyta</taxon>
        <taxon>Magnoliopsida</taxon>
        <taxon>eudicotyledons</taxon>
        <taxon>Gunneridae</taxon>
        <taxon>Pentapetalae</taxon>
        <taxon>asterids</taxon>
        <taxon>lamiids</taxon>
        <taxon>Solanales</taxon>
        <taxon>Solanaceae</taxon>
        <taxon>Solanoideae</taxon>
        <taxon>Solaneae</taxon>
        <taxon>Solanum</taxon>
        <taxon>Solanum subgen. Lycopersicon</taxon>
    </lineage>
</organism>
<name>A0A3Q7JSQ5_SOLLC</name>
<dbReference type="Gramene" id="Solyc12g010610.2.1">
    <property type="protein sequence ID" value="Solyc12g010610.2.1"/>
    <property type="gene ID" value="Solyc12g010610.2"/>
</dbReference>